<dbReference type="RefSeq" id="WP_014786495.1">
    <property type="nucleotide sequence ID" value="NC_018014.1"/>
</dbReference>
<keyword evidence="1" id="KW-0732">Signal</keyword>
<sequence length="270" mass="29264">MRKSRTLVIAKMALATLFFAAFSTSDAQDLRVFYDVTTVKPHAPGDSKLDWRSSTDSFAANNVDLRSFIASAWDVRPDQVAGGPSWIGDEHWDMMGKVTEADPAAIQKLSKADVLSMQQKFLSDRFHLRIHLETRTNAVYDMVPIKGGIKLQPLGAGADGTLPKRLGISTRNSEDGGVTLLGRGVGISGLIRNVASNLHRTVIDKTGLPNDALFDFTLHFAPDAGMGASVQTDALPMREALEQQLGLHMESARGPVQVVVIDSIDKPTPN</sequence>
<evidence type="ECO:0000256" key="1">
    <source>
        <dbReference type="SAM" id="SignalP"/>
    </source>
</evidence>
<feature type="signal peptide" evidence="1">
    <location>
        <begin position="1"/>
        <end position="27"/>
    </location>
</feature>
<evidence type="ECO:0000313" key="3">
    <source>
        <dbReference type="Proteomes" id="UP000006056"/>
    </source>
</evidence>
<keyword evidence="3" id="KW-1185">Reference proteome</keyword>
<dbReference type="Pfam" id="PF12543">
    <property type="entry name" value="DUF3738"/>
    <property type="match status" value="1"/>
</dbReference>
<dbReference type="Proteomes" id="UP000006056">
    <property type="component" value="Chromosome"/>
</dbReference>
<dbReference type="InterPro" id="IPR017801">
    <property type="entry name" value="DUF3738"/>
</dbReference>
<dbReference type="HOGENOM" id="CLU_079080_0_0_0"/>
<name>I3ZJ13_TERRK</name>
<organism evidence="2 3">
    <name type="scientific">Terriglobus roseus (strain DSM 18391 / NRRL B-41598 / KBS 63)</name>
    <dbReference type="NCBI Taxonomy" id="926566"/>
    <lineage>
        <taxon>Bacteria</taxon>
        <taxon>Pseudomonadati</taxon>
        <taxon>Acidobacteriota</taxon>
        <taxon>Terriglobia</taxon>
        <taxon>Terriglobales</taxon>
        <taxon>Acidobacteriaceae</taxon>
        <taxon>Terriglobus</taxon>
    </lineage>
</organism>
<dbReference type="EMBL" id="CP003379">
    <property type="protein sequence ID" value="AFL89231.1"/>
    <property type="molecule type" value="Genomic_DNA"/>
</dbReference>
<dbReference type="OrthoDB" id="108420at2"/>
<accession>I3ZJ13</accession>
<feature type="chain" id="PRO_5003684724" description="Soil-associated protein, TIGR03435 family" evidence="1">
    <location>
        <begin position="28"/>
        <end position="270"/>
    </location>
</feature>
<proteinExistence type="predicted"/>
<dbReference type="AlphaFoldDB" id="I3ZJ13"/>
<dbReference type="KEGG" id="trs:Terro_2999"/>
<reference evidence="2 3" key="1">
    <citation type="submission" date="2012-06" db="EMBL/GenBank/DDBJ databases">
        <title>Complete genome of Terriglobus roseus DSM 18391.</title>
        <authorList>
            <consortium name="US DOE Joint Genome Institute (JGI-PGF)"/>
            <person name="Lucas S."/>
            <person name="Copeland A."/>
            <person name="Lapidus A."/>
            <person name="Glavina del Rio T."/>
            <person name="Dalin E."/>
            <person name="Tice H."/>
            <person name="Bruce D."/>
            <person name="Goodwin L."/>
            <person name="Pitluck S."/>
            <person name="Peters L."/>
            <person name="Mikhailova N."/>
            <person name="Munk A.C.C."/>
            <person name="Kyrpides N."/>
            <person name="Mavromatis K."/>
            <person name="Ivanova N."/>
            <person name="Brettin T."/>
            <person name="Detter J.C."/>
            <person name="Han C."/>
            <person name="Larimer F."/>
            <person name="Land M."/>
            <person name="Hauser L."/>
            <person name="Markowitz V."/>
            <person name="Cheng J.-F."/>
            <person name="Hugenholtz P."/>
            <person name="Woyke T."/>
            <person name="Wu D."/>
            <person name="Brambilla E."/>
            <person name="Klenk H.-P."/>
            <person name="Eisen J.A."/>
        </authorList>
    </citation>
    <scope>NUCLEOTIDE SEQUENCE [LARGE SCALE GENOMIC DNA]</scope>
    <source>
        <strain evidence="3">DSM 18391 / NRRL B-41598 / KBS 63</strain>
    </source>
</reference>
<dbReference type="eggNOG" id="COG2027">
    <property type="taxonomic scope" value="Bacteria"/>
</dbReference>
<evidence type="ECO:0008006" key="4">
    <source>
        <dbReference type="Google" id="ProtNLM"/>
    </source>
</evidence>
<dbReference type="NCBIfam" id="TIGR03435">
    <property type="entry name" value="Soli_TIGR03435"/>
    <property type="match status" value="1"/>
</dbReference>
<evidence type="ECO:0000313" key="2">
    <source>
        <dbReference type="EMBL" id="AFL89231.1"/>
    </source>
</evidence>
<gene>
    <name evidence="2" type="ordered locus">Terro_2999</name>
</gene>
<protein>
    <recommendedName>
        <fullName evidence="4">Soil-associated protein, TIGR03435 family</fullName>
    </recommendedName>
</protein>